<dbReference type="InterPro" id="IPR032675">
    <property type="entry name" value="LRR_dom_sf"/>
</dbReference>
<dbReference type="PROSITE" id="PS51450">
    <property type="entry name" value="LRR"/>
    <property type="match status" value="5"/>
</dbReference>
<gene>
    <name evidence="4" type="ORF">SOCE26_019570</name>
</gene>
<dbReference type="Pfam" id="PF12799">
    <property type="entry name" value="LRR_4"/>
    <property type="match status" value="1"/>
</dbReference>
<dbReference type="InterPro" id="IPR003591">
    <property type="entry name" value="Leu-rich_rpt_typical-subtyp"/>
</dbReference>
<dbReference type="RefSeq" id="WP_104978346.1">
    <property type="nucleotide sequence ID" value="NZ_CP012673.1"/>
</dbReference>
<dbReference type="PANTHER" id="PTHR46652">
    <property type="entry name" value="LEUCINE-RICH REPEAT AND IQ DOMAIN-CONTAINING PROTEIN 1-RELATED"/>
    <property type="match status" value="1"/>
</dbReference>
<evidence type="ECO:0000256" key="3">
    <source>
        <dbReference type="SAM" id="MobiDB-lite"/>
    </source>
</evidence>
<dbReference type="EMBL" id="CP012673">
    <property type="protein sequence ID" value="AUX40556.1"/>
    <property type="molecule type" value="Genomic_DNA"/>
</dbReference>
<evidence type="ECO:0000313" key="4">
    <source>
        <dbReference type="EMBL" id="AUX40556.1"/>
    </source>
</evidence>
<evidence type="ECO:0000256" key="1">
    <source>
        <dbReference type="ARBA" id="ARBA00022614"/>
    </source>
</evidence>
<dbReference type="Gene3D" id="3.80.10.10">
    <property type="entry name" value="Ribonuclease Inhibitor"/>
    <property type="match status" value="1"/>
</dbReference>
<keyword evidence="2" id="KW-0677">Repeat</keyword>
<evidence type="ECO:0000313" key="5">
    <source>
        <dbReference type="Proteomes" id="UP000238348"/>
    </source>
</evidence>
<dbReference type="PROSITE" id="PS51257">
    <property type="entry name" value="PROKAR_LIPOPROTEIN"/>
    <property type="match status" value="1"/>
</dbReference>
<dbReference type="SUPFAM" id="SSF52058">
    <property type="entry name" value="L domain-like"/>
    <property type="match status" value="1"/>
</dbReference>
<dbReference type="InterPro" id="IPR001611">
    <property type="entry name" value="Leu-rich_rpt"/>
</dbReference>
<keyword evidence="1" id="KW-0433">Leucine-rich repeat</keyword>
<feature type="region of interest" description="Disordered" evidence="3">
    <location>
        <begin position="40"/>
        <end position="62"/>
    </location>
</feature>
<accession>A0A2L0EMN6</accession>
<reference evidence="4 5" key="1">
    <citation type="submission" date="2015-09" db="EMBL/GenBank/DDBJ databases">
        <title>Sorangium comparison.</title>
        <authorList>
            <person name="Zaburannyi N."/>
            <person name="Bunk B."/>
            <person name="Overmann J."/>
            <person name="Mueller R."/>
        </authorList>
    </citation>
    <scope>NUCLEOTIDE SEQUENCE [LARGE SCALE GENOMIC DNA]</scope>
    <source>
        <strain evidence="4 5">So ce26</strain>
    </source>
</reference>
<proteinExistence type="predicted"/>
<dbReference type="OrthoDB" id="7811098at2"/>
<dbReference type="Proteomes" id="UP000238348">
    <property type="component" value="Chromosome"/>
</dbReference>
<dbReference type="InterPro" id="IPR025875">
    <property type="entry name" value="Leu-rich_rpt_4"/>
</dbReference>
<dbReference type="PANTHER" id="PTHR46652:SF3">
    <property type="entry name" value="LEUCINE-RICH REPEAT-CONTAINING PROTEIN 9"/>
    <property type="match status" value="1"/>
</dbReference>
<dbReference type="SMART" id="SM00369">
    <property type="entry name" value="LRR_TYP"/>
    <property type="match status" value="4"/>
</dbReference>
<organism evidence="4 5">
    <name type="scientific">Sorangium cellulosum</name>
    <name type="common">Polyangium cellulosum</name>
    <dbReference type="NCBI Taxonomy" id="56"/>
    <lineage>
        <taxon>Bacteria</taxon>
        <taxon>Pseudomonadati</taxon>
        <taxon>Myxococcota</taxon>
        <taxon>Polyangia</taxon>
        <taxon>Polyangiales</taxon>
        <taxon>Polyangiaceae</taxon>
        <taxon>Sorangium</taxon>
    </lineage>
</organism>
<sequence>MRNANSINRWFGIALLAGATGTGCELAVLDPELDAIGADSSPLAGGVGAPTDPGQAQETGGGDGIDDAACTGPLEIADPALEAGLREAAGKPTGPLYPDDFTSLDYIDVSNRGIESLSGIECITSLTQLYMSHNLVADLSPLSSLTELRGLDASVNQIVDVSPLSSLVQLEQLDLKVNAISDVTALGSLTNLFYLALSLNPITDISPLGALVELDQLYLSNTSVTTLAPLSGLSALDALVAGDAKITDISSLSTMTSLRWVVLSNNRIRDLSPLLFNRGIGLGDSVFVHGNPLFCNSQSIKIEALRMRGVEVIGDCVPLPWLP</sequence>
<evidence type="ECO:0008006" key="6">
    <source>
        <dbReference type="Google" id="ProtNLM"/>
    </source>
</evidence>
<dbReference type="AlphaFoldDB" id="A0A2L0EMN6"/>
<protein>
    <recommendedName>
        <fullName evidence="6">Leucine-rich repeat domain-containing protein</fullName>
    </recommendedName>
</protein>
<evidence type="ECO:0000256" key="2">
    <source>
        <dbReference type="ARBA" id="ARBA00022737"/>
    </source>
</evidence>
<dbReference type="InterPro" id="IPR050836">
    <property type="entry name" value="SDS22/Internalin_LRR"/>
</dbReference>
<name>A0A2L0EMN6_SORCE</name>